<feature type="region of interest" description="Disordered" evidence="1">
    <location>
        <begin position="80"/>
        <end position="136"/>
    </location>
</feature>
<keyword evidence="3" id="KW-1185">Reference proteome</keyword>
<evidence type="ECO:0000256" key="1">
    <source>
        <dbReference type="SAM" id="MobiDB-lite"/>
    </source>
</evidence>
<protein>
    <submittedName>
        <fullName evidence="2">Uncharacterized protein</fullName>
    </submittedName>
</protein>
<reference evidence="2 3" key="1">
    <citation type="submission" date="2019-03" db="EMBL/GenBank/DDBJ databases">
        <title>First draft genome of Liparis tanakae, snailfish: a comprehensive survey of snailfish specific genes.</title>
        <authorList>
            <person name="Kim W."/>
            <person name="Song I."/>
            <person name="Jeong J.-H."/>
            <person name="Kim D."/>
            <person name="Kim S."/>
            <person name="Ryu S."/>
            <person name="Song J.Y."/>
            <person name="Lee S.K."/>
        </authorList>
    </citation>
    <scope>NUCLEOTIDE SEQUENCE [LARGE SCALE GENOMIC DNA]</scope>
    <source>
        <tissue evidence="2">Muscle</tissue>
    </source>
</reference>
<name>A0A4Z2J9H0_9TELE</name>
<dbReference type="AlphaFoldDB" id="A0A4Z2J9H0"/>
<accession>A0A4Z2J9H0</accession>
<dbReference type="Proteomes" id="UP000314294">
    <property type="component" value="Unassembled WGS sequence"/>
</dbReference>
<evidence type="ECO:0000313" key="3">
    <source>
        <dbReference type="Proteomes" id="UP000314294"/>
    </source>
</evidence>
<sequence length="154" mass="17402">MVTGTKFQTVAASIDGSWVEHAIGRGVGALDLQRAQHISRDHLHTAHGSGEGAHDGGDDIKGTYAEQQLLWERRKRRRLLEQQKERRKSGENKRNDKGAREKVRRRREDSQSPLKLGGVGRFKDLEPVNPSTHAPDLDCPAWRDCARFPLDFCL</sequence>
<dbReference type="EMBL" id="SRLO01000014">
    <property type="protein sequence ID" value="TNN86687.1"/>
    <property type="molecule type" value="Genomic_DNA"/>
</dbReference>
<organism evidence="2 3">
    <name type="scientific">Liparis tanakae</name>
    <name type="common">Tanaka's snailfish</name>
    <dbReference type="NCBI Taxonomy" id="230148"/>
    <lineage>
        <taxon>Eukaryota</taxon>
        <taxon>Metazoa</taxon>
        <taxon>Chordata</taxon>
        <taxon>Craniata</taxon>
        <taxon>Vertebrata</taxon>
        <taxon>Euteleostomi</taxon>
        <taxon>Actinopterygii</taxon>
        <taxon>Neopterygii</taxon>
        <taxon>Teleostei</taxon>
        <taxon>Neoteleostei</taxon>
        <taxon>Acanthomorphata</taxon>
        <taxon>Eupercaria</taxon>
        <taxon>Perciformes</taxon>
        <taxon>Cottioidei</taxon>
        <taxon>Cottales</taxon>
        <taxon>Liparidae</taxon>
        <taxon>Liparis</taxon>
    </lineage>
</organism>
<gene>
    <name evidence="2" type="ORF">EYF80_003155</name>
</gene>
<proteinExistence type="predicted"/>
<feature type="compositionally biased region" description="Basic and acidic residues" evidence="1">
    <location>
        <begin position="80"/>
        <end position="110"/>
    </location>
</feature>
<comment type="caution">
    <text evidence="2">The sequence shown here is derived from an EMBL/GenBank/DDBJ whole genome shotgun (WGS) entry which is preliminary data.</text>
</comment>
<evidence type="ECO:0000313" key="2">
    <source>
        <dbReference type="EMBL" id="TNN86687.1"/>
    </source>
</evidence>